<dbReference type="Proteomes" id="UP000029714">
    <property type="component" value="Unassembled WGS sequence"/>
</dbReference>
<dbReference type="RefSeq" id="WP_034572255.1">
    <property type="nucleotide sequence ID" value="NZ_JRMP02000002.1"/>
</dbReference>
<evidence type="ECO:0000313" key="1">
    <source>
        <dbReference type="EMBL" id="MWV69751.1"/>
    </source>
</evidence>
<reference evidence="2 3" key="2">
    <citation type="journal article" date="2016" name="Infect. Immun.">
        <title>Helicobacter saguini, a Novel Helicobacter Isolated from Cotton-Top Tamarins with Ulcerative Colitis, Has Proinflammatory Properties and Induces Typhlocolitis and Dysplasia in Gnotobiotic IL-10-/- Mice.</title>
        <authorList>
            <person name="Shen Z."/>
            <person name="Mannion A."/>
            <person name="Whary M.T."/>
            <person name="Muthupalani S."/>
            <person name="Sheh A."/>
            <person name="Feng Y."/>
            <person name="Gong G."/>
            <person name="Vandamme P."/>
            <person name="Holcombe H.R."/>
            <person name="Paster B.J."/>
            <person name="Fox J.G."/>
        </authorList>
    </citation>
    <scope>NUCLEOTIDE SEQUENCE [LARGE SCALE GENOMIC DNA]</scope>
    <source>
        <strain evidence="2 3">MIT 97-6194</strain>
    </source>
</reference>
<evidence type="ECO:0000313" key="3">
    <source>
        <dbReference type="Proteomes" id="UP000029714"/>
    </source>
</evidence>
<sequence length="254" mass="28839">MTLPKIFIEIGKIAAKYAPKILDAIKKYGPLIIEILKNFKDLFKDTSQDIKVVANHISELDSLNTEDIEQVTITNALLNIIVNKTLSQTQDLENELVAIYTANVQVFESFIESSNSLQQNIDLVKLQMNGIVKKNIISQISISNNECLKILKLGKGEFKGKKMQDFVTFVLIDSIKECQNILQQNMQSLSNNIKENIESNLKIQEIRLKESSDFLTQMIDSKDTLQKHTAQINLNERIFIESSALYNINSTQTN</sequence>
<name>A0A347VN28_9HELI</name>
<comment type="caution">
    <text evidence="2">The sequence shown here is derived from an EMBL/GenBank/DDBJ whole genome shotgun (WGS) entry which is preliminary data.</text>
</comment>
<evidence type="ECO:0000313" key="4">
    <source>
        <dbReference type="Proteomes" id="UP000477070"/>
    </source>
</evidence>
<reference evidence="2" key="3">
    <citation type="submission" date="2018-04" db="EMBL/GenBank/DDBJ databases">
        <authorList>
            <person name="Sheh A."/>
            <person name="Shen Z."/>
            <person name="Mannion A.J."/>
            <person name="Fox J.G."/>
        </authorList>
    </citation>
    <scope>NUCLEOTIDE SEQUENCE</scope>
    <source>
        <strain evidence="2">MIT 97-6194</strain>
    </source>
</reference>
<dbReference type="STRING" id="1548018.LS64_08580"/>
<reference evidence="2 3" key="1">
    <citation type="journal article" date="2014" name="Genome Announc.">
        <title>Draft genome sequences of eight enterohepatic helicobacter species isolated from both laboratory and wild rodents.</title>
        <authorList>
            <person name="Sheh A."/>
            <person name="Shen Z."/>
            <person name="Fox J.G."/>
        </authorList>
    </citation>
    <scope>NUCLEOTIDE SEQUENCE [LARGE SCALE GENOMIC DNA]</scope>
    <source>
        <strain evidence="2 3">MIT 97-6194</strain>
    </source>
</reference>
<gene>
    <name evidence="1" type="ORF">DCO61_07005</name>
    <name evidence="2" type="ORF">LS64_001685</name>
</gene>
<keyword evidence="3" id="KW-1185">Reference proteome</keyword>
<accession>A0A347VN28</accession>
<evidence type="ECO:0000313" key="2">
    <source>
        <dbReference type="EMBL" id="TLD95592.1"/>
    </source>
</evidence>
<protein>
    <submittedName>
        <fullName evidence="2">Uncharacterized protein</fullName>
    </submittedName>
</protein>
<dbReference type="EMBL" id="JRMP02000002">
    <property type="protein sequence ID" value="TLD95592.1"/>
    <property type="molecule type" value="Genomic_DNA"/>
</dbReference>
<proteinExistence type="predicted"/>
<dbReference type="AlphaFoldDB" id="A0A347VN28"/>
<organism evidence="2 3">
    <name type="scientific">Helicobacter saguini</name>
    <dbReference type="NCBI Taxonomy" id="1548018"/>
    <lineage>
        <taxon>Bacteria</taxon>
        <taxon>Pseudomonadati</taxon>
        <taxon>Campylobacterota</taxon>
        <taxon>Epsilonproteobacteria</taxon>
        <taxon>Campylobacterales</taxon>
        <taxon>Helicobacteraceae</taxon>
        <taxon>Helicobacter</taxon>
    </lineage>
</organism>
<reference evidence="1 4" key="4">
    <citation type="submission" date="2019-12" db="EMBL/GenBank/DDBJ databases">
        <title>Multi-Generational Helicobacter saguini Isolates.</title>
        <authorList>
            <person name="Mannion A."/>
            <person name="Shen Z."/>
            <person name="Fox J.G."/>
        </authorList>
    </citation>
    <scope>NUCLEOTIDE SEQUENCE [LARGE SCALE GENOMIC DNA]</scope>
    <source>
        <strain evidence="1">16-048</strain>
        <strain evidence="4">16-048 (F4)</strain>
    </source>
</reference>
<dbReference type="EMBL" id="QBIU01000001">
    <property type="protein sequence ID" value="MWV69751.1"/>
    <property type="molecule type" value="Genomic_DNA"/>
</dbReference>
<dbReference type="Proteomes" id="UP000477070">
    <property type="component" value="Unassembled WGS sequence"/>
</dbReference>